<sequence>MTGERWQVHNEFASVALRVVPFGRGTRLEITSGRLEDVGLIDPTVLEALTLLDERALMAIVAQATEIGADRASGTSPEDH</sequence>
<reference evidence="2" key="1">
    <citation type="journal article" date="2019" name="Int. J. Syst. Evol. Microbiol.">
        <title>The Global Catalogue of Microorganisms (GCM) 10K type strain sequencing project: providing services to taxonomists for standard genome sequencing and annotation.</title>
        <authorList>
            <consortium name="The Broad Institute Genomics Platform"/>
            <consortium name="The Broad Institute Genome Sequencing Center for Infectious Disease"/>
            <person name="Wu L."/>
            <person name="Ma J."/>
        </authorList>
    </citation>
    <scope>NUCLEOTIDE SEQUENCE [LARGE SCALE GENOMIC DNA]</scope>
    <source>
        <strain evidence="2">CCUG 52478</strain>
    </source>
</reference>
<organism evidence="1 2">
    <name type="scientific">Nocardioides ginsengisoli</name>
    <dbReference type="NCBI Taxonomy" id="363868"/>
    <lineage>
        <taxon>Bacteria</taxon>
        <taxon>Bacillati</taxon>
        <taxon>Actinomycetota</taxon>
        <taxon>Actinomycetes</taxon>
        <taxon>Propionibacteriales</taxon>
        <taxon>Nocardioidaceae</taxon>
        <taxon>Nocardioides</taxon>
    </lineage>
</organism>
<keyword evidence="2" id="KW-1185">Reference proteome</keyword>
<dbReference type="RefSeq" id="WP_367918164.1">
    <property type="nucleotide sequence ID" value="NZ_BAABAC010000007.1"/>
</dbReference>
<protein>
    <submittedName>
        <fullName evidence="1">Uncharacterized protein</fullName>
    </submittedName>
</protein>
<dbReference type="Proteomes" id="UP001597229">
    <property type="component" value="Unassembled WGS sequence"/>
</dbReference>
<evidence type="ECO:0000313" key="2">
    <source>
        <dbReference type="Proteomes" id="UP001597229"/>
    </source>
</evidence>
<proteinExistence type="predicted"/>
<name>A0ABW3W9E6_9ACTN</name>
<gene>
    <name evidence="1" type="ORF">ACFQ3F_25135</name>
</gene>
<dbReference type="EMBL" id="JBHTLX010000033">
    <property type="protein sequence ID" value="MFD1251100.1"/>
    <property type="molecule type" value="Genomic_DNA"/>
</dbReference>
<accession>A0ABW3W9E6</accession>
<comment type="caution">
    <text evidence="1">The sequence shown here is derived from an EMBL/GenBank/DDBJ whole genome shotgun (WGS) entry which is preliminary data.</text>
</comment>
<evidence type="ECO:0000313" key="1">
    <source>
        <dbReference type="EMBL" id="MFD1251100.1"/>
    </source>
</evidence>